<protein>
    <recommendedName>
        <fullName evidence="3">CUE domain-containing protein</fullName>
    </recommendedName>
</protein>
<feature type="region of interest" description="Disordered" evidence="1">
    <location>
        <begin position="208"/>
        <end position="227"/>
    </location>
</feature>
<dbReference type="AlphaFoldDB" id="A0A2N5T0A0"/>
<evidence type="ECO:0000313" key="6">
    <source>
        <dbReference type="Proteomes" id="UP000235388"/>
    </source>
</evidence>
<evidence type="ECO:0000256" key="1">
    <source>
        <dbReference type="SAM" id="MobiDB-lite"/>
    </source>
</evidence>
<keyword evidence="2" id="KW-0812">Transmembrane</keyword>
<dbReference type="PROSITE" id="PS51140">
    <property type="entry name" value="CUE"/>
    <property type="match status" value="1"/>
</dbReference>
<dbReference type="STRING" id="200324.A0A2N5T0A0"/>
<dbReference type="InterPro" id="IPR003892">
    <property type="entry name" value="CUE"/>
</dbReference>
<comment type="caution">
    <text evidence="4">The sequence shown here is derived from an EMBL/GenBank/DDBJ whole genome shotgun (WGS) entry which is preliminary data.</text>
</comment>
<dbReference type="GO" id="GO:0043130">
    <property type="term" value="F:ubiquitin binding"/>
    <property type="evidence" value="ECO:0007669"/>
    <property type="project" value="InterPro"/>
</dbReference>
<keyword evidence="6" id="KW-1185">Reference proteome</keyword>
<evidence type="ECO:0000313" key="5">
    <source>
        <dbReference type="EMBL" id="PLW30700.1"/>
    </source>
</evidence>
<dbReference type="Proteomes" id="UP000235392">
    <property type="component" value="Unassembled WGS sequence"/>
</dbReference>
<dbReference type="CDD" id="cd14424">
    <property type="entry name" value="CUE_Cue1p_like"/>
    <property type="match status" value="1"/>
</dbReference>
<accession>A0A2N5T0A0</accession>
<reference evidence="6 7" key="1">
    <citation type="submission" date="2017-11" db="EMBL/GenBank/DDBJ databases">
        <title>De novo assembly and phasing of dikaryotic genomes from two isolates of Puccinia coronata f. sp. avenae, the causal agent of oat crown rust.</title>
        <authorList>
            <person name="Miller M.E."/>
            <person name="Zhang Y."/>
            <person name="Omidvar V."/>
            <person name="Sperschneider J."/>
            <person name="Schwessinger B."/>
            <person name="Raley C."/>
            <person name="Palmer J.M."/>
            <person name="Garnica D."/>
            <person name="Upadhyaya N."/>
            <person name="Rathjen J."/>
            <person name="Taylor J.M."/>
            <person name="Park R.F."/>
            <person name="Dodds P.N."/>
            <person name="Hirsch C.D."/>
            <person name="Kianian S.F."/>
            <person name="Figueroa M."/>
        </authorList>
    </citation>
    <scope>NUCLEOTIDE SEQUENCE [LARGE SCALE GENOMIC DNA]</scope>
    <source>
        <strain evidence="4">12NC29</strain>
        <strain evidence="5">12SD80</strain>
    </source>
</reference>
<organism evidence="4 6">
    <name type="scientific">Puccinia coronata f. sp. avenae</name>
    <dbReference type="NCBI Taxonomy" id="200324"/>
    <lineage>
        <taxon>Eukaryota</taxon>
        <taxon>Fungi</taxon>
        <taxon>Dikarya</taxon>
        <taxon>Basidiomycota</taxon>
        <taxon>Pucciniomycotina</taxon>
        <taxon>Pucciniomycetes</taxon>
        <taxon>Pucciniales</taxon>
        <taxon>Pucciniaceae</taxon>
        <taxon>Puccinia</taxon>
    </lineage>
</organism>
<evidence type="ECO:0000259" key="3">
    <source>
        <dbReference type="PROSITE" id="PS51140"/>
    </source>
</evidence>
<feature type="region of interest" description="Disordered" evidence="1">
    <location>
        <begin position="132"/>
        <end position="168"/>
    </location>
</feature>
<dbReference type="Proteomes" id="UP000235388">
    <property type="component" value="Unassembled WGS sequence"/>
</dbReference>
<evidence type="ECO:0000313" key="4">
    <source>
        <dbReference type="EMBL" id="PLW18916.1"/>
    </source>
</evidence>
<name>A0A2N5T0A0_9BASI</name>
<evidence type="ECO:0000313" key="7">
    <source>
        <dbReference type="Proteomes" id="UP000235392"/>
    </source>
</evidence>
<gene>
    <name evidence="4" type="ORF">PCANC_12810</name>
    <name evidence="5" type="ORF">PCASD_20134</name>
</gene>
<feature type="domain" description="CUE" evidence="3">
    <location>
        <begin position="88"/>
        <end position="130"/>
    </location>
</feature>
<dbReference type="OrthoDB" id="3824970at2759"/>
<proteinExistence type="predicted"/>
<evidence type="ECO:0000256" key="2">
    <source>
        <dbReference type="SAM" id="Phobius"/>
    </source>
</evidence>
<feature type="compositionally biased region" description="Low complexity" evidence="1">
    <location>
        <begin position="152"/>
        <end position="164"/>
    </location>
</feature>
<feature type="transmembrane region" description="Helical" evidence="2">
    <location>
        <begin position="44"/>
        <end position="61"/>
    </location>
</feature>
<dbReference type="EMBL" id="PGCI01000289">
    <property type="protein sequence ID" value="PLW30700.1"/>
    <property type="molecule type" value="Genomic_DNA"/>
</dbReference>
<keyword evidence="2" id="KW-0472">Membrane</keyword>
<keyword evidence="2" id="KW-1133">Transmembrane helix</keyword>
<feature type="compositionally biased region" description="Low complexity" evidence="1">
    <location>
        <begin position="211"/>
        <end position="222"/>
    </location>
</feature>
<dbReference type="EMBL" id="PGCJ01000822">
    <property type="protein sequence ID" value="PLW18916.1"/>
    <property type="molecule type" value="Genomic_DNA"/>
</dbReference>
<sequence length="253" mass="27733">MGGPALSATLLLVQASFSISSINSENTLPTRQARIIRERMSEDLFSVLAAIGIIALVYRWFTTSPSNASTGPNSAGTLTALQRRAMSLPRNQVDRLLTMFPQLTENEVRYALVVNRGGVEAVAERVLIRGGLEPPPPNFFPQTSSPPAMPPSTNNTTGTSSQTSAPKTNPSLIAKLNLEAYKEDQDSLFRANKEWSWEDCRARVAHPQLHSSSNDDQSIGSSALKERKARMVLESRWKMLQKDRKGKGVASTH</sequence>